<protein>
    <submittedName>
        <fullName evidence="4">CheY-like chemotaxis protein</fullName>
    </submittedName>
</protein>
<keyword evidence="1 2" id="KW-0597">Phosphoprotein</keyword>
<proteinExistence type="predicted"/>
<name>A0A841R9G8_9SPIO</name>
<dbReference type="PANTHER" id="PTHR44591">
    <property type="entry name" value="STRESS RESPONSE REGULATOR PROTEIN 1"/>
    <property type="match status" value="1"/>
</dbReference>
<dbReference type="AlphaFoldDB" id="A0A841R9G8"/>
<dbReference type="Pfam" id="PF00072">
    <property type="entry name" value="Response_reg"/>
    <property type="match status" value="1"/>
</dbReference>
<dbReference type="InterPro" id="IPR050595">
    <property type="entry name" value="Bact_response_regulator"/>
</dbReference>
<dbReference type="InterPro" id="IPR011006">
    <property type="entry name" value="CheY-like_superfamily"/>
</dbReference>
<evidence type="ECO:0000313" key="5">
    <source>
        <dbReference type="Proteomes" id="UP000587760"/>
    </source>
</evidence>
<dbReference type="PANTHER" id="PTHR44591:SF24">
    <property type="entry name" value="PROTEIN-GLUTAMATE METHYLESTERASE_PROTEIN-GLUTAMINE GLUTAMINASE 1"/>
    <property type="match status" value="1"/>
</dbReference>
<organism evidence="4 5">
    <name type="scientific">Spirochaeta isovalerica</name>
    <dbReference type="NCBI Taxonomy" id="150"/>
    <lineage>
        <taxon>Bacteria</taxon>
        <taxon>Pseudomonadati</taxon>
        <taxon>Spirochaetota</taxon>
        <taxon>Spirochaetia</taxon>
        <taxon>Spirochaetales</taxon>
        <taxon>Spirochaetaceae</taxon>
        <taxon>Spirochaeta</taxon>
    </lineage>
</organism>
<dbReference type="Proteomes" id="UP000587760">
    <property type="component" value="Unassembled WGS sequence"/>
</dbReference>
<dbReference type="Gene3D" id="3.40.50.2300">
    <property type="match status" value="1"/>
</dbReference>
<dbReference type="RefSeq" id="WP_184746802.1">
    <property type="nucleotide sequence ID" value="NZ_JACHGJ010000003.1"/>
</dbReference>
<dbReference type="SMART" id="SM00448">
    <property type="entry name" value="REC"/>
    <property type="match status" value="1"/>
</dbReference>
<evidence type="ECO:0000256" key="1">
    <source>
        <dbReference type="ARBA" id="ARBA00022553"/>
    </source>
</evidence>
<dbReference type="EMBL" id="JACHGJ010000003">
    <property type="protein sequence ID" value="MBB6480543.1"/>
    <property type="molecule type" value="Genomic_DNA"/>
</dbReference>
<dbReference type="InterPro" id="IPR001789">
    <property type="entry name" value="Sig_transdc_resp-reg_receiver"/>
</dbReference>
<sequence>MAANILIVDDSEFARKVLIKSLNSYLKDKEVEIRQAGNGKEALSVLKKRIPDLMFLDLTMPEMDGYELLDELEKEGMHFPIVVISADIQSEAVRKVKDRGVLDFMRKPVSAENLNSLMEELKII</sequence>
<keyword evidence="5" id="KW-1185">Reference proteome</keyword>
<evidence type="ECO:0000313" key="4">
    <source>
        <dbReference type="EMBL" id="MBB6480543.1"/>
    </source>
</evidence>
<gene>
    <name evidence="4" type="ORF">HNR50_002206</name>
</gene>
<feature type="domain" description="Response regulatory" evidence="3">
    <location>
        <begin position="4"/>
        <end position="122"/>
    </location>
</feature>
<dbReference type="GO" id="GO:0000160">
    <property type="term" value="P:phosphorelay signal transduction system"/>
    <property type="evidence" value="ECO:0007669"/>
    <property type="project" value="InterPro"/>
</dbReference>
<evidence type="ECO:0000259" key="3">
    <source>
        <dbReference type="PROSITE" id="PS50110"/>
    </source>
</evidence>
<feature type="modified residue" description="4-aspartylphosphate" evidence="2">
    <location>
        <position position="57"/>
    </location>
</feature>
<comment type="caution">
    <text evidence="4">The sequence shown here is derived from an EMBL/GenBank/DDBJ whole genome shotgun (WGS) entry which is preliminary data.</text>
</comment>
<accession>A0A841R9G8</accession>
<evidence type="ECO:0000256" key="2">
    <source>
        <dbReference type="PROSITE-ProRule" id="PRU00169"/>
    </source>
</evidence>
<dbReference type="SUPFAM" id="SSF52172">
    <property type="entry name" value="CheY-like"/>
    <property type="match status" value="1"/>
</dbReference>
<reference evidence="4 5" key="1">
    <citation type="submission" date="2020-08" db="EMBL/GenBank/DDBJ databases">
        <title>Genomic Encyclopedia of Type Strains, Phase IV (KMG-IV): sequencing the most valuable type-strain genomes for metagenomic binning, comparative biology and taxonomic classification.</title>
        <authorList>
            <person name="Goeker M."/>
        </authorList>
    </citation>
    <scope>NUCLEOTIDE SEQUENCE [LARGE SCALE GENOMIC DNA]</scope>
    <source>
        <strain evidence="4 5">DSM 2461</strain>
    </source>
</reference>
<dbReference type="PROSITE" id="PS50110">
    <property type="entry name" value="RESPONSE_REGULATORY"/>
    <property type="match status" value="1"/>
</dbReference>